<dbReference type="Gene3D" id="3.40.190.10">
    <property type="entry name" value="Periplasmic binding protein-like II"/>
    <property type="match status" value="2"/>
</dbReference>
<dbReference type="AlphaFoldDB" id="A0A941I3P5"/>
<name>A0A941I3P5_9BURK</name>
<reference evidence="1" key="1">
    <citation type="submission" date="2021-04" db="EMBL/GenBank/DDBJ databases">
        <title>novel species isolated from subtropical streams in China.</title>
        <authorList>
            <person name="Lu H."/>
        </authorList>
    </citation>
    <scope>NUCLEOTIDE SEQUENCE</scope>
    <source>
        <strain evidence="1">LFS511W</strain>
    </source>
</reference>
<gene>
    <name evidence="1" type="ORF">KDM89_01385</name>
</gene>
<accession>A0A941I3P5</accession>
<comment type="caution">
    <text evidence="1">The sequence shown here is derived from an EMBL/GenBank/DDBJ whole genome shotgun (WGS) entry which is preliminary data.</text>
</comment>
<organism evidence="1 2">
    <name type="scientific">Undibacterium luofuense</name>
    <dbReference type="NCBI Taxonomy" id="2828733"/>
    <lineage>
        <taxon>Bacteria</taxon>
        <taxon>Pseudomonadati</taxon>
        <taxon>Pseudomonadota</taxon>
        <taxon>Betaproteobacteria</taxon>
        <taxon>Burkholderiales</taxon>
        <taxon>Oxalobacteraceae</taxon>
        <taxon>Undibacterium</taxon>
    </lineage>
</organism>
<dbReference type="RefSeq" id="WP_212686159.1">
    <property type="nucleotide sequence ID" value="NZ_JAGSPN010000001.1"/>
</dbReference>
<keyword evidence="2" id="KW-1185">Reference proteome</keyword>
<evidence type="ECO:0000313" key="1">
    <source>
        <dbReference type="EMBL" id="MBR7780777.1"/>
    </source>
</evidence>
<dbReference type="SUPFAM" id="SSF53850">
    <property type="entry name" value="Periplasmic binding protein-like II"/>
    <property type="match status" value="1"/>
</dbReference>
<evidence type="ECO:0000313" key="2">
    <source>
        <dbReference type="Proteomes" id="UP000680067"/>
    </source>
</evidence>
<dbReference type="EMBL" id="JAGSPN010000001">
    <property type="protein sequence ID" value="MBR7780777.1"/>
    <property type="molecule type" value="Genomic_DNA"/>
</dbReference>
<sequence>MSAVSSPCLQALAVIRYVALATLLCTGLPAAALEYQVFTQETPDGQCAGPVPSDTTRNLLDFISATEQLQLKRVCLPWPRALKMVEQGEGLIFGISKNKEREKTLHYSQQVVTRYIFVVTRADAQFPVKSLQDLKGKVIGVPRGFQFTDEFEMMRDKVFKLEQDHPQPISRIYKLLFKRMDAALFASPVANPAWIERRLQTIRDQQPAGVGGLDDVKLVASPEPLMADTLHFAIRADKDQGLIDQINHGLMRARKAGILDEPPGK</sequence>
<protein>
    <submittedName>
        <fullName evidence="1">Transporter substrate-binding domain-containing protein</fullName>
    </submittedName>
</protein>
<dbReference type="Proteomes" id="UP000680067">
    <property type="component" value="Unassembled WGS sequence"/>
</dbReference>
<proteinExistence type="predicted"/>